<feature type="compositionally biased region" description="Polar residues" evidence="2">
    <location>
        <begin position="2177"/>
        <end position="2199"/>
    </location>
</feature>
<dbReference type="PANTHER" id="PTHR22874:SF1">
    <property type="entry name" value="ACTIVATING MOLECULE IN BECN1-REGULATED AUTOPHAGY PROTEIN 1"/>
    <property type="match status" value="1"/>
</dbReference>
<dbReference type="GO" id="GO:0000045">
    <property type="term" value="P:autophagosome assembly"/>
    <property type="evidence" value="ECO:0007669"/>
    <property type="project" value="TreeGrafter"/>
</dbReference>
<feature type="region of interest" description="Disordered" evidence="2">
    <location>
        <begin position="1459"/>
        <end position="1530"/>
    </location>
</feature>
<feature type="compositionally biased region" description="Basic and acidic residues" evidence="2">
    <location>
        <begin position="1833"/>
        <end position="1842"/>
    </location>
</feature>
<feature type="compositionally biased region" description="Low complexity" evidence="2">
    <location>
        <begin position="1769"/>
        <end position="1782"/>
    </location>
</feature>
<feature type="compositionally biased region" description="Polar residues" evidence="2">
    <location>
        <begin position="1148"/>
        <end position="1170"/>
    </location>
</feature>
<dbReference type="KEGG" id="ccin:107270141"/>
<feature type="compositionally biased region" description="Basic and acidic residues" evidence="2">
    <location>
        <begin position="1976"/>
        <end position="1985"/>
    </location>
</feature>
<dbReference type="Gene3D" id="2.130.10.10">
    <property type="entry name" value="YVTN repeat-like/Quinoprotein amine dehydrogenase"/>
    <property type="match status" value="1"/>
</dbReference>
<organism evidence="3 4">
    <name type="scientific">Cephus cinctus</name>
    <name type="common">Wheat stem sawfly</name>
    <dbReference type="NCBI Taxonomy" id="211228"/>
    <lineage>
        <taxon>Eukaryota</taxon>
        <taxon>Metazoa</taxon>
        <taxon>Ecdysozoa</taxon>
        <taxon>Arthropoda</taxon>
        <taxon>Hexapoda</taxon>
        <taxon>Insecta</taxon>
        <taxon>Pterygota</taxon>
        <taxon>Neoptera</taxon>
        <taxon>Endopterygota</taxon>
        <taxon>Hymenoptera</taxon>
        <taxon>Cephoidea</taxon>
        <taxon>Cephidae</taxon>
        <taxon>Cephus</taxon>
    </lineage>
</organism>
<dbReference type="RefSeq" id="XP_015600343.1">
    <property type="nucleotide sequence ID" value="XM_015744857.2"/>
</dbReference>
<dbReference type="PROSITE" id="PS50082">
    <property type="entry name" value="WD_REPEATS_2"/>
    <property type="match status" value="1"/>
</dbReference>
<feature type="compositionally biased region" description="Pro residues" evidence="2">
    <location>
        <begin position="2147"/>
        <end position="2157"/>
    </location>
</feature>
<feature type="region of interest" description="Disordered" evidence="2">
    <location>
        <begin position="1556"/>
        <end position="1578"/>
    </location>
</feature>
<feature type="compositionally biased region" description="Basic and acidic residues" evidence="2">
    <location>
        <begin position="1190"/>
        <end position="1202"/>
    </location>
</feature>
<feature type="compositionally biased region" description="Polar residues" evidence="2">
    <location>
        <begin position="1682"/>
        <end position="1692"/>
    </location>
</feature>
<feature type="compositionally biased region" description="Polar residues" evidence="2">
    <location>
        <begin position="838"/>
        <end position="848"/>
    </location>
</feature>
<feature type="compositionally biased region" description="Polar residues" evidence="2">
    <location>
        <begin position="321"/>
        <end position="342"/>
    </location>
</feature>
<feature type="region of interest" description="Disordered" evidence="2">
    <location>
        <begin position="2129"/>
        <end position="2199"/>
    </location>
</feature>
<dbReference type="InterPro" id="IPR001680">
    <property type="entry name" value="WD40_rpt"/>
</dbReference>
<dbReference type="Proteomes" id="UP000694920">
    <property type="component" value="Unplaced"/>
</dbReference>
<feature type="compositionally biased region" description="Low complexity" evidence="2">
    <location>
        <begin position="652"/>
        <end position="664"/>
    </location>
</feature>
<feature type="region of interest" description="Disordered" evidence="2">
    <location>
        <begin position="464"/>
        <end position="525"/>
    </location>
</feature>
<gene>
    <name evidence="4" type="primary">LOC107270141</name>
</gene>
<feature type="compositionally biased region" description="Basic and acidic residues" evidence="2">
    <location>
        <begin position="2477"/>
        <end position="2493"/>
    </location>
</feature>
<protein>
    <submittedName>
        <fullName evidence="4">Uncharacterized protein LOC107270141 isoform X1</fullName>
    </submittedName>
</protein>
<feature type="compositionally biased region" description="Basic and acidic residues" evidence="2">
    <location>
        <begin position="489"/>
        <end position="500"/>
    </location>
</feature>
<feature type="region of interest" description="Disordered" evidence="2">
    <location>
        <begin position="1962"/>
        <end position="2041"/>
    </location>
</feature>
<feature type="compositionally biased region" description="Low complexity" evidence="2">
    <location>
        <begin position="1693"/>
        <end position="1703"/>
    </location>
</feature>
<reference evidence="4" key="1">
    <citation type="submission" date="2025-08" db="UniProtKB">
        <authorList>
            <consortium name="RefSeq"/>
        </authorList>
    </citation>
    <scope>IDENTIFICATION</scope>
</reference>
<dbReference type="InterPro" id="IPR015943">
    <property type="entry name" value="WD40/YVTN_repeat-like_dom_sf"/>
</dbReference>
<feature type="compositionally biased region" description="Low complexity" evidence="2">
    <location>
        <begin position="692"/>
        <end position="706"/>
    </location>
</feature>
<feature type="region of interest" description="Disordered" evidence="2">
    <location>
        <begin position="2469"/>
        <end position="2493"/>
    </location>
</feature>
<evidence type="ECO:0000256" key="2">
    <source>
        <dbReference type="SAM" id="MobiDB-lite"/>
    </source>
</evidence>
<feature type="compositionally biased region" description="Low complexity" evidence="2">
    <location>
        <begin position="2023"/>
        <end position="2036"/>
    </location>
</feature>
<feature type="region of interest" description="Disordered" evidence="2">
    <location>
        <begin position="1768"/>
        <end position="1815"/>
    </location>
</feature>
<feature type="region of interest" description="Disordered" evidence="2">
    <location>
        <begin position="1830"/>
        <end position="1874"/>
    </location>
</feature>
<evidence type="ECO:0000256" key="1">
    <source>
        <dbReference type="PROSITE-ProRule" id="PRU00221"/>
    </source>
</evidence>
<dbReference type="SMART" id="SM00320">
    <property type="entry name" value="WD40"/>
    <property type="match status" value="4"/>
</dbReference>
<feature type="compositionally biased region" description="Low complexity" evidence="2">
    <location>
        <begin position="1362"/>
        <end position="1395"/>
    </location>
</feature>
<feature type="repeat" description="WD" evidence="1">
    <location>
        <begin position="103"/>
        <end position="145"/>
    </location>
</feature>
<feature type="compositionally biased region" description="Gly residues" evidence="2">
    <location>
        <begin position="2226"/>
        <end position="2270"/>
    </location>
</feature>
<dbReference type="GeneID" id="107270141"/>
<dbReference type="InterPro" id="IPR052596">
    <property type="entry name" value="AMBRA1_autophagy"/>
</dbReference>
<feature type="compositionally biased region" description="Polar residues" evidence="2">
    <location>
        <begin position="511"/>
        <end position="522"/>
    </location>
</feature>
<feature type="compositionally biased region" description="Basic and acidic residues" evidence="2">
    <location>
        <begin position="1992"/>
        <end position="2007"/>
    </location>
</feature>
<evidence type="ECO:0000313" key="3">
    <source>
        <dbReference type="Proteomes" id="UP000694920"/>
    </source>
</evidence>
<feature type="compositionally biased region" description="Polar residues" evidence="2">
    <location>
        <begin position="472"/>
        <end position="488"/>
    </location>
</feature>
<proteinExistence type="predicted"/>
<feature type="region of interest" description="Disordered" evidence="2">
    <location>
        <begin position="1145"/>
        <end position="1174"/>
    </location>
</feature>
<feature type="compositionally biased region" description="Polar residues" evidence="2">
    <location>
        <begin position="944"/>
        <end position="959"/>
    </location>
</feature>
<dbReference type="GO" id="GO:0000423">
    <property type="term" value="P:mitophagy"/>
    <property type="evidence" value="ECO:0007669"/>
    <property type="project" value="TreeGrafter"/>
</dbReference>
<dbReference type="PROSITE" id="PS50294">
    <property type="entry name" value="WD_REPEATS_REGION"/>
    <property type="match status" value="1"/>
</dbReference>
<dbReference type="PANTHER" id="PTHR22874">
    <property type="entry name" value="ACTIVATING MOLECULE IN BECN1-REGULATED AUTOPHAGY PROTEIN 1"/>
    <property type="match status" value="1"/>
</dbReference>
<keyword evidence="3" id="KW-1185">Reference proteome</keyword>
<feature type="region of interest" description="Disordered" evidence="2">
    <location>
        <begin position="838"/>
        <end position="985"/>
    </location>
</feature>
<dbReference type="Pfam" id="PF00400">
    <property type="entry name" value="WD40"/>
    <property type="match status" value="1"/>
</dbReference>
<feature type="region of interest" description="Disordered" evidence="2">
    <location>
        <begin position="625"/>
        <end position="676"/>
    </location>
</feature>
<dbReference type="GO" id="GO:0080008">
    <property type="term" value="C:Cul4-RING E3 ubiquitin ligase complex"/>
    <property type="evidence" value="ECO:0007669"/>
    <property type="project" value="TreeGrafter"/>
</dbReference>
<evidence type="ECO:0000313" key="4">
    <source>
        <dbReference type="RefSeq" id="XP_015600343.1"/>
    </source>
</evidence>
<dbReference type="SUPFAM" id="SSF50978">
    <property type="entry name" value="WD40 repeat-like"/>
    <property type="match status" value="1"/>
</dbReference>
<feature type="compositionally biased region" description="Low complexity" evidence="2">
    <location>
        <begin position="1459"/>
        <end position="1502"/>
    </location>
</feature>
<feature type="compositionally biased region" description="Gly residues" evidence="2">
    <location>
        <begin position="1503"/>
        <end position="1516"/>
    </location>
</feature>
<feature type="compositionally biased region" description="Polar residues" evidence="2">
    <location>
        <begin position="901"/>
        <end position="915"/>
    </location>
</feature>
<name>A0AAJ7FND5_CEPCN</name>
<feature type="compositionally biased region" description="Polar residues" evidence="2">
    <location>
        <begin position="633"/>
        <end position="651"/>
    </location>
</feature>
<feature type="region of interest" description="Disordered" evidence="2">
    <location>
        <begin position="1190"/>
        <end position="1240"/>
    </location>
</feature>
<sequence>MGKIKKKPHLVHCTGSRNVLRNLMLRDFGLHTTHKTSTREFEPIAETNLVLKDHKELKCDLPGVPKASFLMVFSPDGTKVASTHGNHNVYITDLTTGKNIRTLSGHPRTPWCIAFHPSSSEILASGCLGGQVRVWDLSGGSEVWNTESQTVIASLAFHPSERLLVIATYNEVHFWDWSQSEPFAVVTTRNDKEKVRYVAFDNMGRKLITGIANAPQMQSQWDRPPIEQPFRTFIRLARERSQDLDRFPRLNQGVIYGGRWRDNYNDRSTRRMEYRMHRRNAFTEIRHSIRSELSRQDREQRSRFWSPAPSAIRRSGMLQEPSMQVGNVTSQVRRNTYTSPSENRVDDPYFFRCSRTTGEPSVRESRSQIAPRLRDQSTSSSNSIIEEQRNGISTNVEQDQNNLFPRTNLDRQIDNIWNVINERIERVNTQDTERRINLCYRGLVHQCEALAMRYYPLSWRLNRVDREPNPMNPNQSRNRSNEPESSAVQEEHSDTDRNEPAAESSIGRLRNTLSGSGQANSDSLERLQRRPHQLINRAQEQEISAALENLFSVLSGTASSNSCCLAQLQKLRERLQRYTTRVFANSNIQNTRIQTLTNALNQEIEALNNMETRFTTTRSRIQRLRDGVKLSNHEQSTSSGLPGYTDQNTGVGQQTSSTAAAGSSRTPDPFASVTFAMDPSTDDIRIAGIREGTSTSSPGSSRTQGTFRSNRRRSEAVDAEDEPPRRRRRHEGSHIWYPSYNANIRNWIEIHNESSPSSDEGYSVSTSHPGTSNFTVSSRSAFQPSLPSLPNFMTLNDMSGRLSCLNNTSRRFIRSIRNRTQEISQEVRRVLDFFQRHVNPQSNEGVENSQEEPLDDENAGEQSESGYWLLEENSNSDSNHDEPNPNSNSESRRWTSRWIRLNSSNRNSETSNDNLSTDHGRPRSPANRSEPRNFSRIRLPGSPNDRNQLSPVSINSTRYEQPPLFPFRSLRENQTRREEQNQSDLLRAQNSAEPIGEILDSIPEAIIEIPSISGDVPEIANVQNITSSLNQISVNNLEQSRGLENAEYNCGFGYEDGADDGNPDRVGDEEGFRGWRVCPLRQNESHSDDLVSRQELILLCRHIANMQRLCRARLEIVQLQQVRRMWEDLRRQIRRLHVTVIIERESDQSQPGTSTDGAVPSTSTQNISTESHIEPAKNFKKALLEIYKRTNSETDNEPKNDHNQPSTSRGTTSSGGQKTGKSSSKSSSRQLDETSTNISLSNLLPSKSELKRMGPHNIYQTLHSLYSYCPTDNSQSASTSNATSDHTYSNLTTNNNNNMQLPSISSLVSDIAGSLNLPGNSGTTQSAQLPGISNLVNSLAGSSGSARTTQIPIISGLVYSNNPNNSNNPSGNSNTQNSASQSESSTSATSPESPNDNSNLRREQYTYQKWRCSRRMHLKRTRLPTMNPRNMSRSRVRLINNYFRNYEHARRYWCLDRNSSSSGNNASGDNNPSGDNNASVNNTSGNASGNPSGSPSDNPSGNGSNGNGNANSGGNGNVSTSNNITTERNRVQTTTESLQAMIVRLEALVKQQRALARNESGRGSDSDSQTENIRENNDNFEMERVREVNRLKARNVLSLMVESLTQFFEEIRPVNGSHSNVLYDQICKMYILLHLALELTDLLLAQLVTTTRELELSKYGPLRSALLVQNQNGADERRNRNVDNPQTEANRPSSSNSSNVTVSPGNERRRHSRNLGAGASTSAASDIQLEDAEDPLSTQSTRYYHNMDETLKRWLDYPMNLDEHLRNNSTSEAQQQTSEQTAPVDNPLDSNSFNVDSENEETRQSNAMAGHISSESALSAEVQSIVQRIHNSRSIDEDERRLNRPASDVQLESNIGTEDDVESQRDLAAGSNDSLRDRLNRDMMSRAFEFPLTRGRPYIELNREQQSQDNEFLTVHRNASGRDRMDLERIFRPFEIDWESILRPLYTDLERIARPYDDILGRPNAESSREQQSQENDFRSDRNNYENDVEDRDTATHRNDSRDDGTDFFRLTRPSEGPPAAGRSQMESSREQQSQQNDFRNGRSNYELNRIQFQRSLISATITRGLTSTSLRAAERISSGASGYRVVPGGNLASRLSYMNYIRQLLQNRENVTRRRELSVPVVQVNNVPVNDFNNLSGNSRRRPSIRPTPPHTPPPYLINSFLNNITRGSGGHPSDFNDQPGPSSSQSNNRDQDLSGHQNFSSQVRRWFIAHRFLNPRFGIFGGANGPGSGGNGGGGGGSGGPGGPSGPSGPGGPGGPGGHSGGSPGGGPDPVNDDSDDVGLRDHVPVSPLMATFNGLEIQSHRVQAWDFSQGEIPDITDPEKNVVVRECKIHNDASVDISSDGKLLVTLLPFGRLSVSTTVGVYSLQWENLGERIYSTKIDQTVVSVSMSPTRQHLLVGLASRRIHIATRPLPMALIFKLVDKEPEEDMKCNIEQSNPRYLNPFDSADAYDRRADDLIHSMDNYLNNIRQADGPDDDRNNDQDWRNRSARTEADIKDNKKSMVLLRELVHNNQETTGYVSLNCIRWAPQPGQGMVYATNTGQLNILH</sequence>
<feature type="region of interest" description="Disordered" evidence="2">
    <location>
        <begin position="2226"/>
        <end position="2284"/>
    </location>
</feature>
<accession>A0AAJ7FND5</accession>
<dbReference type="InterPro" id="IPR036322">
    <property type="entry name" value="WD40_repeat_dom_sf"/>
</dbReference>
<keyword evidence="1" id="KW-0853">WD repeat</keyword>
<feature type="compositionally biased region" description="Low complexity" evidence="2">
    <location>
        <begin position="1206"/>
        <end position="1229"/>
    </location>
</feature>
<dbReference type="GO" id="GO:1990756">
    <property type="term" value="F:ubiquitin-like ligase-substrate adaptor activity"/>
    <property type="evidence" value="ECO:0007669"/>
    <property type="project" value="TreeGrafter"/>
</dbReference>
<feature type="compositionally biased region" description="Basic and acidic residues" evidence="2">
    <location>
        <begin position="969"/>
        <end position="980"/>
    </location>
</feature>
<feature type="region of interest" description="Disordered" evidence="2">
    <location>
        <begin position="314"/>
        <end position="382"/>
    </location>
</feature>
<feature type="compositionally biased region" description="Acidic residues" evidence="2">
    <location>
        <begin position="849"/>
        <end position="859"/>
    </location>
</feature>
<feature type="region of interest" description="Disordered" evidence="2">
    <location>
        <begin position="1362"/>
        <end position="1413"/>
    </location>
</feature>
<feature type="region of interest" description="Disordered" evidence="2">
    <location>
        <begin position="1272"/>
        <end position="1297"/>
    </location>
</feature>
<feature type="region of interest" description="Disordered" evidence="2">
    <location>
        <begin position="690"/>
        <end position="730"/>
    </location>
</feature>
<feature type="region of interest" description="Disordered" evidence="2">
    <location>
        <begin position="1670"/>
        <end position="1734"/>
    </location>
</feature>